<accession>A0A9Q3D5V3</accession>
<feature type="compositionally biased region" description="Basic and acidic residues" evidence="1">
    <location>
        <begin position="9"/>
        <end position="27"/>
    </location>
</feature>
<feature type="compositionally biased region" description="Low complexity" evidence="1">
    <location>
        <begin position="29"/>
        <end position="43"/>
    </location>
</feature>
<evidence type="ECO:0000313" key="2">
    <source>
        <dbReference type="EMBL" id="MBW0494908.1"/>
    </source>
</evidence>
<evidence type="ECO:0000313" key="3">
    <source>
        <dbReference type="Proteomes" id="UP000765509"/>
    </source>
</evidence>
<feature type="compositionally biased region" description="Basic and acidic residues" evidence="1">
    <location>
        <begin position="55"/>
        <end position="71"/>
    </location>
</feature>
<protein>
    <submittedName>
        <fullName evidence="2">Uncharacterized protein</fullName>
    </submittedName>
</protein>
<evidence type="ECO:0000256" key="1">
    <source>
        <dbReference type="SAM" id="MobiDB-lite"/>
    </source>
</evidence>
<reference evidence="2" key="1">
    <citation type="submission" date="2021-03" db="EMBL/GenBank/DDBJ databases">
        <title>Draft genome sequence of rust myrtle Austropuccinia psidii MF-1, a brazilian biotype.</title>
        <authorList>
            <person name="Quecine M.C."/>
            <person name="Pachon D.M.R."/>
            <person name="Bonatelli M.L."/>
            <person name="Correr F.H."/>
            <person name="Franceschini L.M."/>
            <person name="Leite T.F."/>
            <person name="Margarido G.R.A."/>
            <person name="Almeida C.A."/>
            <person name="Ferrarezi J.A."/>
            <person name="Labate C.A."/>
        </authorList>
    </citation>
    <scope>NUCLEOTIDE SEQUENCE</scope>
    <source>
        <strain evidence="2">MF-1</strain>
    </source>
</reference>
<sequence length="109" mass="12334">MDITLELYTRYHDGQKEKSHHQEKNPEASKSNSSHPQSSSSSNQKKRDKTHSSLLKKDFKLMNSEKKEESRKAYVPIVVGSIILSVVSKGLKTSLPNPQANFPAREKPE</sequence>
<dbReference type="EMBL" id="AVOT02012814">
    <property type="protein sequence ID" value="MBW0494908.1"/>
    <property type="molecule type" value="Genomic_DNA"/>
</dbReference>
<keyword evidence="3" id="KW-1185">Reference proteome</keyword>
<dbReference type="AlphaFoldDB" id="A0A9Q3D5V3"/>
<dbReference type="Proteomes" id="UP000765509">
    <property type="component" value="Unassembled WGS sequence"/>
</dbReference>
<feature type="region of interest" description="Disordered" evidence="1">
    <location>
        <begin position="1"/>
        <end position="71"/>
    </location>
</feature>
<feature type="region of interest" description="Disordered" evidence="1">
    <location>
        <begin position="90"/>
        <end position="109"/>
    </location>
</feature>
<comment type="caution">
    <text evidence="2">The sequence shown here is derived from an EMBL/GenBank/DDBJ whole genome shotgun (WGS) entry which is preliminary data.</text>
</comment>
<name>A0A9Q3D5V3_9BASI</name>
<organism evidence="2 3">
    <name type="scientific">Austropuccinia psidii MF-1</name>
    <dbReference type="NCBI Taxonomy" id="1389203"/>
    <lineage>
        <taxon>Eukaryota</taxon>
        <taxon>Fungi</taxon>
        <taxon>Dikarya</taxon>
        <taxon>Basidiomycota</taxon>
        <taxon>Pucciniomycotina</taxon>
        <taxon>Pucciniomycetes</taxon>
        <taxon>Pucciniales</taxon>
        <taxon>Sphaerophragmiaceae</taxon>
        <taxon>Austropuccinia</taxon>
    </lineage>
</organism>
<proteinExistence type="predicted"/>
<gene>
    <name evidence="2" type="ORF">O181_034623</name>
</gene>